<evidence type="ECO:0000313" key="2">
    <source>
        <dbReference type="Proteomes" id="UP000027361"/>
    </source>
</evidence>
<organism evidence="1 2">
    <name type="scientific">Tilletiaria anomala (strain ATCC 24038 / CBS 436.72 / UBC 951)</name>
    <dbReference type="NCBI Taxonomy" id="1037660"/>
    <lineage>
        <taxon>Eukaryota</taxon>
        <taxon>Fungi</taxon>
        <taxon>Dikarya</taxon>
        <taxon>Basidiomycota</taxon>
        <taxon>Ustilaginomycotina</taxon>
        <taxon>Exobasidiomycetes</taxon>
        <taxon>Georgefischeriales</taxon>
        <taxon>Tilletiariaceae</taxon>
        <taxon>Tilletiaria</taxon>
    </lineage>
</organism>
<dbReference type="HOGENOM" id="CLU_1628203_0_0_1"/>
<reference evidence="1 2" key="1">
    <citation type="submission" date="2014-05" db="EMBL/GenBank/DDBJ databases">
        <title>Draft genome sequence of a rare smut relative, Tilletiaria anomala UBC 951.</title>
        <authorList>
            <consortium name="DOE Joint Genome Institute"/>
            <person name="Toome M."/>
            <person name="Kuo A."/>
            <person name="Henrissat B."/>
            <person name="Lipzen A."/>
            <person name="Tritt A."/>
            <person name="Yoshinaga Y."/>
            <person name="Zane M."/>
            <person name="Barry K."/>
            <person name="Grigoriev I.V."/>
            <person name="Spatafora J.W."/>
            <person name="Aimea M.C."/>
        </authorList>
    </citation>
    <scope>NUCLEOTIDE SEQUENCE [LARGE SCALE GENOMIC DNA]</scope>
    <source>
        <strain evidence="1 2">UBC 951</strain>
    </source>
</reference>
<dbReference type="GeneID" id="25267941"/>
<proteinExistence type="predicted"/>
<sequence>MDVLVNFLSLFRREEVQAVDRVREMLAKRPKGLRWLLHRLLYQGSIEQKVSIDKKSAVYPWKLDGHVHPHVHAYHATWSHVSVEKSCIGGTARLGYGAERVRIKPLRKVHARRSRSYINNDILPSSRNRPKDQGGSLCVDIQAVSFILWCVLIIGQWMYNGEF</sequence>
<keyword evidence="2" id="KW-1185">Reference proteome</keyword>
<evidence type="ECO:0000313" key="1">
    <source>
        <dbReference type="EMBL" id="KDN47720.1"/>
    </source>
</evidence>
<name>A0A066WAB4_TILAU</name>
<comment type="caution">
    <text evidence="1">The sequence shown here is derived from an EMBL/GenBank/DDBJ whole genome shotgun (WGS) entry which is preliminary data.</text>
</comment>
<dbReference type="EMBL" id="JMSN01000028">
    <property type="protein sequence ID" value="KDN47720.1"/>
    <property type="molecule type" value="Genomic_DNA"/>
</dbReference>
<dbReference type="Proteomes" id="UP000027361">
    <property type="component" value="Unassembled WGS sequence"/>
</dbReference>
<dbReference type="InParanoid" id="A0A066WAB4"/>
<accession>A0A066WAB4</accession>
<dbReference type="AlphaFoldDB" id="A0A066WAB4"/>
<dbReference type="RefSeq" id="XP_013243912.1">
    <property type="nucleotide sequence ID" value="XM_013388458.1"/>
</dbReference>
<gene>
    <name evidence="1" type="ORF">K437DRAFT_91056</name>
</gene>
<protein>
    <submittedName>
        <fullName evidence="1">Uncharacterized protein</fullName>
    </submittedName>
</protein>